<protein>
    <recommendedName>
        <fullName evidence="1">N-acetyltransferase domain-containing protein</fullName>
    </recommendedName>
</protein>
<dbReference type="AlphaFoldDB" id="A0A428TJI6"/>
<dbReference type="Gene3D" id="3.40.630.30">
    <property type="match status" value="1"/>
</dbReference>
<accession>A0A428TJI6</accession>
<dbReference type="CDD" id="cd04301">
    <property type="entry name" value="NAT_SF"/>
    <property type="match status" value="1"/>
</dbReference>
<keyword evidence="3" id="KW-1185">Reference proteome</keyword>
<dbReference type="Pfam" id="PF13508">
    <property type="entry name" value="Acetyltransf_7"/>
    <property type="match status" value="1"/>
</dbReference>
<proteinExistence type="predicted"/>
<evidence type="ECO:0000313" key="3">
    <source>
        <dbReference type="Proteomes" id="UP000288429"/>
    </source>
</evidence>
<dbReference type="InterPro" id="IPR000182">
    <property type="entry name" value="GNAT_dom"/>
</dbReference>
<organism evidence="2 3">
    <name type="scientific">Fusarium ambrosium</name>
    <dbReference type="NCBI Taxonomy" id="131363"/>
    <lineage>
        <taxon>Eukaryota</taxon>
        <taxon>Fungi</taxon>
        <taxon>Dikarya</taxon>
        <taxon>Ascomycota</taxon>
        <taxon>Pezizomycotina</taxon>
        <taxon>Sordariomycetes</taxon>
        <taxon>Hypocreomycetidae</taxon>
        <taxon>Hypocreales</taxon>
        <taxon>Nectriaceae</taxon>
        <taxon>Fusarium</taxon>
        <taxon>Fusarium solani species complex</taxon>
    </lineage>
</organism>
<feature type="domain" description="N-acetyltransferase" evidence="1">
    <location>
        <begin position="3"/>
        <end position="201"/>
    </location>
</feature>
<reference evidence="2 3" key="1">
    <citation type="submission" date="2017-06" db="EMBL/GenBank/DDBJ databases">
        <title>Cmopartive genomic analysis of Ambrosia Fusariam Clade fungi.</title>
        <authorList>
            <person name="Stajich J.E."/>
            <person name="Carrillo J."/>
            <person name="Kijimoto T."/>
            <person name="Eskalen A."/>
            <person name="O'Donnell K."/>
            <person name="Kasson M."/>
        </authorList>
    </citation>
    <scope>NUCLEOTIDE SEQUENCE [LARGE SCALE GENOMIC DNA]</scope>
    <source>
        <strain evidence="2 3">NRRL 20438</strain>
    </source>
</reference>
<evidence type="ECO:0000259" key="1">
    <source>
        <dbReference type="PROSITE" id="PS51186"/>
    </source>
</evidence>
<dbReference type="PANTHER" id="PTHR42791:SF4">
    <property type="entry name" value="ACETYLTRANSFERASE, GNAT FAMILY FAMILY (AFU_ORTHOLOGUE AFUA_4G09540)-RELATED"/>
    <property type="match status" value="1"/>
</dbReference>
<dbReference type="PANTHER" id="PTHR42791">
    <property type="entry name" value="GNAT FAMILY ACETYLTRANSFERASE"/>
    <property type="match status" value="1"/>
</dbReference>
<comment type="caution">
    <text evidence="2">The sequence shown here is derived from an EMBL/GenBank/DDBJ whole genome shotgun (WGS) entry which is preliminary data.</text>
</comment>
<sequence length="227" mass="25350">MALSIRPVAGPDLPLLAEFVHSSKLCLTINRLLYLDWPNEAAQKHKYRRAVESSFNNDTVQCLKAVDEESNELVGYLVLTPKTPVKESRDTEIGIDVEEQGVPEGMHAGVWSAVNNAAAEINRQTDSLDQLELTYIYVKPSYRQRGIGSLLLQEAFRRANAGRVPLVLCSEPAAYNFYKNRGFQDTKHVDIDLRLWAPPFTGFGIFRLSGMIRRVEGEEVSGAAPQS</sequence>
<dbReference type="Proteomes" id="UP000288429">
    <property type="component" value="Unassembled WGS sequence"/>
</dbReference>
<dbReference type="InterPro" id="IPR052523">
    <property type="entry name" value="Trichothecene_AcTrans"/>
</dbReference>
<dbReference type="EMBL" id="NIZV01000179">
    <property type="protein sequence ID" value="RSM02194.1"/>
    <property type="molecule type" value="Genomic_DNA"/>
</dbReference>
<dbReference type="GO" id="GO:0016747">
    <property type="term" value="F:acyltransferase activity, transferring groups other than amino-acyl groups"/>
    <property type="evidence" value="ECO:0007669"/>
    <property type="project" value="InterPro"/>
</dbReference>
<name>A0A428TJI6_9HYPO</name>
<gene>
    <name evidence="2" type="ORF">CDV31_011038</name>
</gene>
<dbReference type="SUPFAM" id="SSF55729">
    <property type="entry name" value="Acyl-CoA N-acyltransferases (Nat)"/>
    <property type="match status" value="1"/>
</dbReference>
<evidence type="ECO:0000313" key="2">
    <source>
        <dbReference type="EMBL" id="RSM02194.1"/>
    </source>
</evidence>
<dbReference type="InterPro" id="IPR016181">
    <property type="entry name" value="Acyl_CoA_acyltransferase"/>
</dbReference>
<dbReference type="PROSITE" id="PS51186">
    <property type="entry name" value="GNAT"/>
    <property type="match status" value="1"/>
</dbReference>